<feature type="domain" description="Plastid lipid-associated protein/fibrillin conserved" evidence="3">
    <location>
        <begin position="2"/>
        <end position="164"/>
    </location>
</feature>
<dbReference type="PANTHER" id="PTHR31906">
    <property type="entry name" value="PLASTID-LIPID-ASSOCIATED PROTEIN 4, CHLOROPLASTIC-RELATED"/>
    <property type="match status" value="1"/>
</dbReference>
<dbReference type="InterPro" id="IPR039633">
    <property type="entry name" value="PAP"/>
</dbReference>
<comment type="caution">
    <text evidence="4">The sequence shown here is derived from an EMBL/GenBank/DDBJ whole genome shotgun (WGS) entry which is preliminary data.</text>
</comment>
<dbReference type="InterPro" id="IPR006843">
    <property type="entry name" value="PAP/fibrillin_dom"/>
</dbReference>
<dbReference type="EMBL" id="AGSI01000005">
    <property type="protein sequence ID" value="EIE24635.1"/>
    <property type="molecule type" value="Genomic_DNA"/>
</dbReference>
<organism evidence="4 5">
    <name type="scientific">Coccomyxa subellipsoidea (strain C-169)</name>
    <name type="common">Green microalga</name>
    <dbReference type="NCBI Taxonomy" id="574566"/>
    <lineage>
        <taxon>Eukaryota</taxon>
        <taxon>Viridiplantae</taxon>
        <taxon>Chlorophyta</taxon>
        <taxon>core chlorophytes</taxon>
        <taxon>Trebouxiophyceae</taxon>
        <taxon>Trebouxiophyceae incertae sedis</taxon>
        <taxon>Coccomyxaceae</taxon>
        <taxon>Coccomyxa</taxon>
        <taxon>Coccomyxa subellipsoidea</taxon>
    </lineage>
</organism>
<gene>
    <name evidence="4" type="ORF">COCSUDRAFT_14026</name>
</gene>
<evidence type="ECO:0000256" key="2">
    <source>
        <dbReference type="ARBA" id="ARBA00022640"/>
    </source>
</evidence>
<dbReference type="GO" id="GO:0009536">
    <property type="term" value="C:plastid"/>
    <property type="evidence" value="ECO:0007669"/>
    <property type="project" value="UniProtKB-SubCell"/>
</dbReference>
<dbReference type="Proteomes" id="UP000007264">
    <property type="component" value="Unassembled WGS sequence"/>
</dbReference>
<dbReference type="STRING" id="574566.I0Z1W6"/>
<dbReference type="AlphaFoldDB" id="I0Z1W6"/>
<sequence>LQSAQRDELLKRIEDLEACNPLEAPTEHLDQCHGSWRLLFSTVTILGRRRIKLGLRNIVNVGALTQHIDIVTRHTVNKVNFDILVFGKFKGALTIEASYEPVSPTRVAIKLEKATLVPEQFQQLFQKNYQLLMDIFNPDGWLDITFVDAQLRIGRDDKGNVFVLERT</sequence>
<evidence type="ECO:0000313" key="4">
    <source>
        <dbReference type="EMBL" id="EIE24635.1"/>
    </source>
</evidence>
<dbReference type="Pfam" id="PF04755">
    <property type="entry name" value="PAP_fibrillin"/>
    <property type="match status" value="1"/>
</dbReference>
<comment type="subcellular location">
    <subcellularLocation>
        <location evidence="1">Plastid</location>
    </subcellularLocation>
</comment>
<name>I0Z1W6_COCSC</name>
<proteinExistence type="predicted"/>
<dbReference type="RefSeq" id="XP_005649179.1">
    <property type="nucleotide sequence ID" value="XM_005649122.1"/>
</dbReference>
<dbReference type="GeneID" id="17042637"/>
<evidence type="ECO:0000256" key="1">
    <source>
        <dbReference type="ARBA" id="ARBA00004474"/>
    </source>
</evidence>
<evidence type="ECO:0000259" key="3">
    <source>
        <dbReference type="Pfam" id="PF04755"/>
    </source>
</evidence>
<dbReference type="OrthoDB" id="201321at2759"/>
<protein>
    <submittedName>
        <fullName evidence="4">PAP fibrillin</fullName>
    </submittedName>
</protein>
<feature type="non-terminal residue" evidence="4">
    <location>
        <position position="1"/>
    </location>
</feature>
<keyword evidence="5" id="KW-1185">Reference proteome</keyword>
<keyword evidence="2" id="KW-0934">Plastid</keyword>
<dbReference type="KEGG" id="csl:COCSUDRAFT_14026"/>
<reference evidence="4 5" key="1">
    <citation type="journal article" date="2012" name="Genome Biol.">
        <title>The genome of the polar eukaryotic microalga coccomyxa subellipsoidea reveals traits of cold adaptation.</title>
        <authorList>
            <person name="Blanc G."/>
            <person name="Agarkova I."/>
            <person name="Grimwood J."/>
            <person name="Kuo A."/>
            <person name="Brueggeman A."/>
            <person name="Dunigan D."/>
            <person name="Gurnon J."/>
            <person name="Ladunga I."/>
            <person name="Lindquist E."/>
            <person name="Lucas S."/>
            <person name="Pangilinan J."/>
            <person name="Proschold T."/>
            <person name="Salamov A."/>
            <person name="Schmutz J."/>
            <person name="Weeks D."/>
            <person name="Yamada T."/>
            <person name="Claverie J.M."/>
            <person name="Grigoriev I."/>
            <person name="Van Etten J."/>
            <person name="Lomsadze A."/>
            <person name="Borodovsky M."/>
        </authorList>
    </citation>
    <scope>NUCLEOTIDE SEQUENCE [LARGE SCALE GENOMIC DNA]</scope>
    <source>
        <strain evidence="4 5">C-169</strain>
    </source>
</reference>
<accession>I0Z1W6</accession>
<evidence type="ECO:0000313" key="5">
    <source>
        <dbReference type="Proteomes" id="UP000007264"/>
    </source>
</evidence>
<dbReference type="eggNOG" id="ENOG502QRU1">
    <property type="taxonomic scope" value="Eukaryota"/>
</dbReference>